<reference evidence="2" key="1">
    <citation type="submission" date="2023-05" db="EMBL/GenBank/DDBJ databases">
        <title>Nepenthes gracilis genome sequencing.</title>
        <authorList>
            <person name="Fukushima K."/>
        </authorList>
    </citation>
    <scope>NUCLEOTIDE SEQUENCE</scope>
    <source>
        <strain evidence="2">SING2019-196</strain>
    </source>
</reference>
<feature type="region of interest" description="Disordered" evidence="1">
    <location>
        <begin position="127"/>
        <end position="176"/>
    </location>
</feature>
<dbReference type="EMBL" id="BSYO01000006">
    <property type="protein sequence ID" value="GMH05897.1"/>
    <property type="molecule type" value="Genomic_DNA"/>
</dbReference>
<dbReference type="Gene3D" id="3.30.160.60">
    <property type="entry name" value="Classic Zinc Finger"/>
    <property type="match status" value="1"/>
</dbReference>
<protein>
    <recommendedName>
        <fullName evidence="4">UBZ4-type domain-containing protein</fullName>
    </recommendedName>
</protein>
<sequence length="1173" mass="125413">MLSLESPPPDLSSLTSTITTPTTAVDIDDSHERVASLGKQIVSPAEIDQHSSTHFSIRGYVFAARSKDIATSWPFSRKHLQLCLKNGVKDLLPPFQCVDYLRNRSACRRFLVERAVKNVSNLEEKPSAVSNGFVSSDSSMNSGCNHKLPEAGHADLNPSSGGGGKEQESEVEQASNSKQLPNLLEASDGVEVAAPAAGTIQASSSVSKKCKLVVKSGTNAAHKSSTTGEIIATASEALMASKVCPVCQTFSSPSNTTLNAHIDQCLSIKSPSEWPESCKLAKPRIKPRKMRLMSDIYATAPRCTLQDLQRRNGTKWAVEMNLGVQVTSAASQGKNQMASSTSIQDVGNDDGAVYVDANGTKMRILSRSIDVSSVLTAGDDHPKQPKNPPKKCKGARFFSSIKKKRLAKHKYLKLTPHISPLKAPPPQVTGALASHKEGGQLAPLFKAREQKKPSDSGIPRKLDFSKTSTSVLLKGSKGKSSHRYSKHKMQAEKDLLAESDRAGGSHAIRYSSLPEKCMSWAKIGSRNSGSSHRAGFIHKDCSLSRKRLGGPLVRDPIHNNAEMQPSARDTGHFNGDHASMTELEAVNVNVRAMETMNMFPNSSRPSSQNFHAFSSKGTRLIPNLKGKLCLPSQVSPAACQFNTKQKGLLALKERRMIGIGKDLGARPAGVLQRSDSRQYYNEEDDRPKTGEISEQPQRGLASIYLGSSSHATTSDVPRSDLRCHGQDEVGNISFYNGVNSVQTCTESVLEVPYDGEVIAIDHPSSKLASNLGRSSAHKLADANGLPFNSLQGQGDEEYQGCLFRAGASIPLMEPSSGNECGVFCVDEIGVGTIDPAEGTDTGYISKLAIAHASSFLMVDSIPIPGPPGSYLPSPRDMESEVMQGNSSLTTSCIQCAHDPWEVADEDSSDSPISAVSTVSNLMEAKSMPNFSRSSIEPSTVQGKACSGFSSLSARDAVEKALMFQQVASTGHERVVSNAAGLQGGVVSRDKGAFSSLRSNNQLCCCSRKGGIPWDTCLSFQGSQLLKQQSLTSLTLPAMGKNRSELSTAPNYLKTRTEMSSLTLTECSRTASERLAHSSAAATMPQAATPTEIVASASNDSLSPASTLVLRLMGKNLMVSNNIVENSHASDQPTLNTRDLTFPRGSRPSQASHCLRDNSSLVHAGACCCDGNGA</sequence>
<comment type="caution">
    <text evidence="2">The sequence shown here is derived from an EMBL/GenBank/DDBJ whole genome shotgun (WGS) entry which is preliminary data.</text>
</comment>
<organism evidence="2 3">
    <name type="scientific">Nepenthes gracilis</name>
    <name type="common">Slender pitcher plant</name>
    <dbReference type="NCBI Taxonomy" id="150966"/>
    <lineage>
        <taxon>Eukaryota</taxon>
        <taxon>Viridiplantae</taxon>
        <taxon>Streptophyta</taxon>
        <taxon>Embryophyta</taxon>
        <taxon>Tracheophyta</taxon>
        <taxon>Spermatophyta</taxon>
        <taxon>Magnoliopsida</taxon>
        <taxon>eudicotyledons</taxon>
        <taxon>Gunneridae</taxon>
        <taxon>Pentapetalae</taxon>
        <taxon>Caryophyllales</taxon>
        <taxon>Nepenthaceae</taxon>
        <taxon>Nepenthes</taxon>
    </lineage>
</organism>
<dbReference type="PANTHER" id="PTHR35767">
    <property type="entry name" value="HAPLESS PROTEIN"/>
    <property type="match status" value="1"/>
</dbReference>
<dbReference type="Proteomes" id="UP001279734">
    <property type="component" value="Unassembled WGS sequence"/>
</dbReference>
<accession>A0AAD3S8B4</accession>
<dbReference type="AlphaFoldDB" id="A0AAD3S8B4"/>
<feature type="region of interest" description="Disordered" evidence="1">
    <location>
        <begin position="674"/>
        <end position="697"/>
    </location>
</feature>
<keyword evidence="3" id="KW-1185">Reference proteome</keyword>
<feature type="compositionally biased region" description="Polar residues" evidence="1">
    <location>
        <begin position="128"/>
        <end position="144"/>
    </location>
</feature>
<gene>
    <name evidence="2" type="ORF">Nepgr_007737</name>
</gene>
<evidence type="ECO:0000313" key="3">
    <source>
        <dbReference type="Proteomes" id="UP001279734"/>
    </source>
</evidence>
<proteinExistence type="predicted"/>
<evidence type="ECO:0000256" key="1">
    <source>
        <dbReference type="SAM" id="MobiDB-lite"/>
    </source>
</evidence>
<evidence type="ECO:0008006" key="4">
    <source>
        <dbReference type="Google" id="ProtNLM"/>
    </source>
</evidence>
<dbReference type="PANTHER" id="PTHR35767:SF1">
    <property type="entry name" value="HAPLESS PROTEIN"/>
    <property type="match status" value="1"/>
</dbReference>
<name>A0AAD3S8B4_NEPGR</name>
<evidence type="ECO:0000313" key="2">
    <source>
        <dbReference type="EMBL" id="GMH05897.1"/>
    </source>
</evidence>